<reference evidence="4" key="1">
    <citation type="journal article" date="2019" name="Int. J. Syst. Evol. Microbiol.">
        <title>The Global Catalogue of Microorganisms (GCM) 10K type strain sequencing project: providing services to taxonomists for standard genome sequencing and annotation.</title>
        <authorList>
            <consortium name="The Broad Institute Genomics Platform"/>
            <consortium name="The Broad Institute Genome Sequencing Center for Infectious Disease"/>
            <person name="Wu L."/>
            <person name="Ma J."/>
        </authorList>
    </citation>
    <scope>NUCLEOTIDE SEQUENCE [LARGE SCALE GENOMIC DNA]</scope>
    <source>
        <strain evidence="4">JCM 17695</strain>
    </source>
</reference>
<name>A0ABW2TGP4_9PSEU</name>
<evidence type="ECO:0000313" key="3">
    <source>
        <dbReference type="EMBL" id="MFC7612920.1"/>
    </source>
</evidence>
<dbReference type="EMBL" id="JBHTEY010000004">
    <property type="protein sequence ID" value="MFC7612920.1"/>
    <property type="molecule type" value="Genomic_DNA"/>
</dbReference>
<dbReference type="Pfam" id="PF04149">
    <property type="entry name" value="DUF397"/>
    <property type="match status" value="1"/>
</dbReference>
<gene>
    <name evidence="3" type="ORF">ACFQV2_03985</name>
</gene>
<comment type="caution">
    <text evidence="3">The sequence shown here is derived from an EMBL/GenBank/DDBJ whole genome shotgun (WGS) entry which is preliminary data.</text>
</comment>
<dbReference type="Proteomes" id="UP001596512">
    <property type="component" value="Unassembled WGS sequence"/>
</dbReference>
<sequence>MAWRKSSHSPNSQNCVELSRGAIRDSKNPGPTLTADIPTLIAAVKRFQS</sequence>
<feature type="region of interest" description="Disordered" evidence="1">
    <location>
        <begin position="1"/>
        <end position="32"/>
    </location>
</feature>
<organism evidence="3 4">
    <name type="scientific">Actinokineospora soli</name>
    <dbReference type="NCBI Taxonomy" id="1048753"/>
    <lineage>
        <taxon>Bacteria</taxon>
        <taxon>Bacillati</taxon>
        <taxon>Actinomycetota</taxon>
        <taxon>Actinomycetes</taxon>
        <taxon>Pseudonocardiales</taxon>
        <taxon>Pseudonocardiaceae</taxon>
        <taxon>Actinokineospora</taxon>
    </lineage>
</organism>
<evidence type="ECO:0000256" key="1">
    <source>
        <dbReference type="SAM" id="MobiDB-lite"/>
    </source>
</evidence>
<dbReference type="InterPro" id="IPR007278">
    <property type="entry name" value="DUF397"/>
</dbReference>
<keyword evidence="4" id="KW-1185">Reference proteome</keyword>
<evidence type="ECO:0000313" key="4">
    <source>
        <dbReference type="Proteomes" id="UP001596512"/>
    </source>
</evidence>
<accession>A0ABW2TGP4</accession>
<proteinExistence type="predicted"/>
<evidence type="ECO:0000259" key="2">
    <source>
        <dbReference type="Pfam" id="PF04149"/>
    </source>
</evidence>
<feature type="domain" description="DUF397" evidence="2">
    <location>
        <begin position="2"/>
        <end position="35"/>
    </location>
</feature>
<protein>
    <submittedName>
        <fullName evidence="3">DUF397 domain-containing protein</fullName>
    </submittedName>
</protein>